<evidence type="ECO:0000313" key="3">
    <source>
        <dbReference type="Proteomes" id="UP000271925"/>
    </source>
</evidence>
<organism evidence="2 3">
    <name type="scientific">Larkinella rosea</name>
    <dbReference type="NCBI Taxonomy" id="2025312"/>
    <lineage>
        <taxon>Bacteria</taxon>
        <taxon>Pseudomonadati</taxon>
        <taxon>Bacteroidota</taxon>
        <taxon>Cytophagia</taxon>
        <taxon>Cytophagales</taxon>
        <taxon>Spirosomataceae</taxon>
        <taxon>Larkinella</taxon>
    </lineage>
</organism>
<sequence>MKKILSGTLFFLTLMSGCQMNPSIAPDPVTVCPPPAVVLSRDSIATGSYLGLTINEEAENVYAGLQALRQTKGVTFLNVVSNVTSDLTQLRERLPLYQYILLDQNQGTDSGVQITLEFDQVKSIYLNSGKQLSQWPTNLKAESSIRLGDAAGSLYAKFVNIRAVGAYANKFERIFLMTKNLAAAYDPAMRQSPQWYFTYTPNSGLMDEVQVHFQDGKVRYISVIHYKMD</sequence>
<dbReference type="Proteomes" id="UP000271925">
    <property type="component" value="Unassembled WGS sequence"/>
</dbReference>
<dbReference type="RefSeq" id="WP_124875057.1">
    <property type="nucleotide sequence ID" value="NZ_RQJO01000008.1"/>
</dbReference>
<dbReference type="EMBL" id="RQJO01000008">
    <property type="protein sequence ID" value="RRB04386.1"/>
    <property type="molecule type" value="Genomic_DNA"/>
</dbReference>
<proteinExistence type="predicted"/>
<feature type="chain" id="PRO_5018194315" description="Lipoprotein" evidence="1">
    <location>
        <begin position="21"/>
        <end position="229"/>
    </location>
</feature>
<accession>A0A3P1BU45</accession>
<protein>
    <recommendedName>
        <fullName evidence="4">Lipoprotein</fullName>
    </recommendedName>
</protein>
<dbReference type="AlphaFoldDB" id="A0A3P1BU45"/>
<name>A0A3P1BU45_9BACT</name>
<feature type="signal peptide" evidence="1">
    <location>
        <begin position="1"/>
        <end position="20"/>
    </location>
</feature>
<evidence type="ECO:0000256" key="1">
    <source>
        <dbReference type="SAM" id="SignalP"/>
    </source>
</evidence>
<evidence type="ECO:0000313" key="2">
    <source>
        <dbReference type="EMBL" id="RRB04386.1"/>
    </source>
</evidence>
<keyword evidence="3" id="KW-1185">Reference proteome</keyword>
<keyword evidence="1" id="KW-0732">Signal</keyword>
<dbReference type="PROSITE" id="PS51257">
    <property type="entry name" value="PROKAR_LIPOPROTEIN"/>
    <property type="match status" value="1"/>
</dbReference>
<gene>
    <name evidence="2" type="ORF">EHT25_12855</name>
</gene>
<dbReference type="OrthoDB" id="795899at2"/>
<evidence type="ECO:0008006" key="4">
    <source>
        <dbReference type="Google" id="ProtNLM"/>
    </source>
</evidence>
<comment type="caution">
    <text evidence="2">The sequence shown here is derived from an EMBL/GenBank/DDBJ whole genome shotgun (WGS) entry which is preliminary data.</text>
</comment>
<reference evidence="2 3" key="1">
    <citation type="submission" date="2018-11" db="EMBL/GenBank/DDBJ databases">
        <authorList>
            <person name="Zhou Z."/>
            <person name="Wang G."/>
        </authorList>
    </citation>
    <scope>NUCLEOTIDE SEQUENCE [LARGE SCALE GENOMIC DNA]</scope>
    <source>
        <strain evidence="2 3">KCTC52004</strain>
    </source>
</reference>